<dbReference type="SMART" id="SM00331">
    <property type="entry name" value="PP2C_SIG"/>
    <property type="match status" value="1"/>
</dbReference>
<dbReference type="CDD" id="cd14014">
    <property type="entry name" value="STKc_PknB_like"/>
    <property type="match status" value="1"/>
</dbReference>
<name>A0A1G9DNQ4_9GAMM</name>
<evidence type="ECO:0000256" key="3">
    <source>
        <dbReference type="ARBA" id="ARBA00022777"/>
    </source>
</evidence>
<dbReference type="GO" id="GO:0004674">
    <property type="term" value="F:protein serine/threonine kinase activity"/>
    <property type="evidence" value="ECO:0007669"/>
    <property type="project" value="UniProtKB-KW"/>
</dbReference>
<dbReference type="AlphaFoldDB" id="A0A1G9DNQ4"/>
<dbReference type="InterPro" id="IPR008271">
    <property type="entry name" value="Ser/Thr_kinase_AS"/>
</dbReference>
<keyword evidence="1" id="KW-0808">Transferase</keyword>
<feature type="transmembrane region" description="Helical" evidence="5">
    <location>
        <begin position="550"/>
        <end position="570"/>
    </location>
</feature>
<sequence>MRVSIGQFSSAGRKPHNQDFHGAVVPRLPQLAVKGVTLAIADGISSSEVSQVASETAVKTFLEDYYCTSEAWSVRNAGTRVIAAIDSWLDTQTRAGPYRFERDRGYVCTFSALVLRGRMAHLFHIGDTRIYRLQDGALEQLTSDHRQWRSAGESYLSRALGSRHRDEPDYRNLPLQQGQCYLLTTDGVHEYVPAGVIIDLLDDPQLDLDTAARAIGRAALEHGSNDNLTVQVVRIDELPGQETTALRRAADRLPLPPALRAGSELDGYLIQRELHATARSRAYLATDSASGTRVFLKVPATESGGDAAYLERFLAEEWIARRVSNTHLLGAAPIDRERHYLYTTSEYIDGQPLSQWLRDHPQPDLETVRDIVGQVGRGLQALHRMEMLHRDLKPDNIMIDRAGTVKIIDYGAVRIGGLEELAGASGGDELLGTALYSAPECLLGQAPSPRSDLFSLGVLAYHLLSGEFPYGPRMARARTISAQRRLGYRSLVRTDRELPAWVDAAIRRAVHPDPHRRYDQLSEFLYDLRHPNPAYLSAERPPLIERNPVAFWRGLALLQFLALITMFYLLTDTT</sequence>
<dbReference type="SMART" id="SM00220">
    <property type="entry name" value="S_TKc"/>
    <property type="match status" value="1"/>
</dbReference>
<keyword evidence="5" id="KW-1133">Transmembrane helix</keyword>
<keyword evidence="2" id="KW-0547">Nucleotide-binding</keyword>
<dbReference type="InterPro" id="IPR011009">
    <property type="entry name" value="Kinase-like_dom_sf"/>
</dbReference>
<dbReference type="CDD" id="cd00143">
    <property type="entry name" value="PP2Cc"/>
    <property type="match status" value="1"/>
</dbReference>
<dbReference type="InterPro" id="IPR000719">
    <property type="entry name" value="Prot_kinase_dom"/>
</dbReference>
<evidence type="ECO:0000259" key="7">
    <source>
        <dbReference type="PROSITE" id="PS51746"/>
    </source>
</evidence>
<feature type="domain" description="Protein kinase" evidence="6">
    <location>
        <begin position="268"/>
        <end position="533"/>
    </location>
</feature>
<keyword evidence="8" id="KW-0723">Serine/threonine-protein kinase</keyword>
<dbReference type="Gene3D" id="3.30.200.20">
    <property type="entry name" value="Phosphorylase Kinase, domain 1"/>
    <property type="match status" value="1"/>
</dbReference>
<evidence type="ECO:0000313" key="9">
    <source>
        <dbReference type="Proteomes" id="UP000199305"/>
    </source>
</evidence>
<keyword evidence="5" id="KW-0812">Transmembrane</keyword>
<evidence type="ECO:0000256" key="5">
    <source>
        <dbReference type="SAM" id="Phobius"/>
    </source>
</evidence>
<accession>A0A1G9DNQ4</accession>
<dbReference type="SUPFAM" id="SSF81606">
    <property type="entry name" value="PP2C-like"/>
    <property type="match status" value="1"/>
</dbReference>
<dbReference type="PROSITE" id="PS50011">
    <property type="entry name" value="PROTEIN_KINASE_DOM"/>
    <property type="match status" value="1"/>
</dbReference>
<dbReference type="InterPro" id="IPR001932">
    <property type="entry name" value="PPM-type_phosphatase-like_dom"/>
</dbReference>
<dbReference type="STRING" id="658219.SAMN05216212_2888"/>
<organism evidence="8 9">
    <name type="scientific">Microbulbifer yueqingensis</name>
    <dbReference type="NCBI Taxonomy" id="658219"/>
    <lineage>
        <taxon>Bacteria</taxon>
        <taxon>Pseudomonadati</taxon>
        <taxon>Pseudomonadota</taxon>
        <taxon>Gammaproteobacteria</taxon>
        <taxon>Cellvibrionales</taxon>
        <taxon>Microbulbiferaceae</taxon>
        <taxon>Microbulbifer</taxon>
    </lineage>
</organism>
<dbReference type="InterPro" id="IPR036457">
    <property type="entry name" value="PPM-type-like_dom_sf"/>
</dbReference>
<evidence type="ECO:0000256" key="4">
    <source>
        <dbReference type="ARBA" id="ARBA00022840"/>
    </source>
</evidence>
<protein>
    <submittedName>
        <fullName evidence="8">Serine/threonine protein kinase</fullName>
    </submittedName>
</protein>
<evidence type="ECO:0000256" key="1">
    <source>
        <dbReference type="ARBA" id="ARBA00022679"/>
    </source>
</evidence>
<dbReference type="Pfam" id="PF00069">
    <property type="entry name" value="Pkinase"/>
    <property type="match status" value="1"/>
</dbReference>
<dbReference type="EMBL" id="FNFH01000006">
    <property type="protein sequence ID" value="SDK65474.1"/>
    <property type="molecule type" value="Genomic_DNA"/>
</dbReference>
<dbReference type="PANTHER" id="PTHR43289">
    <property type="entry name" value="MITOGEN-ACTIVATED PROTEIN KINASE KINASE KINASE 20-RELATED"/>
    <property type="match status" value="1"/>
</dbReference>
<evidence type="ECO:0000313" key="8">
    <source>
        <dbReference type="EMBL" id="SDK65474.1"/>
    </source>
</evidence>
<dbReference type="Pfam" id="PF13672">
    <property type="entry name" value="PP2C_2"/>
    <property type="match status" value="1"/>
</dbReference>
<reference evidence="9" key="1">
    <citation type="submission" date="2016-10" db="EMBL/GenBank/DDBJ databases">
        <authorList>
            <person name="Varghese N."/>
            <person name="Submissions S."/>
        </authorList>
    </citation>
    <scope>NUCLEOTIDE SEQUENCE [LARGE SCALE GENOMIC DNA]</scope>
    <source>
        <strain evidence="9">CGMCC 1.10658</strain>
    </source>
</reference>
<evidence type="ECO:0000256" key="2">
    <source>
        <dbReference type="ARBA" id="ARBA00022741"/>
    </source>
</evidence>
<dbReference type="Gene3D" id="1.10.510.10">
    <property type="entry name" value="Transferase(Phosphotransferase) domain 1"/>
    <property type="match status" value="1"/>
</dbReference>
<proteinExistence type="predicted"/>
<evidence type="ECO:0000259" key="6">
    <source>
        <dbReference type="PROSITE" id="PS50011"/>
    </source>
</evidence>
<dbReference type="SUPFAM" id="SSF56112">
    <property type="entry name" value="Protein kinase-like (PK-like)"/>
    <property type="match status" value="1"/>
</dbReference>
<dbReference type="PROSITE" id="PS00108">
    <property type="entry name" value="PROTEIN_KINASE_ST"/>
    <property type="match status" value="1"/>
</dbReference>
<keyword evidence="5" id="KW-0472">Membrane</keyword>
<dbReference type="SMART" id="SM00332">
    <property type="entry name" value="PP2Cc"/>
    <property type="match status" value="1"/>
</dbReference>
<dbReference type="GO" id="GO:0005524">
    <property type="term" value="F:ATP binding"/>
    <property type="evidence" value="ECO:0007669"/>
    <property type="project" value="UniProtKB-KW"/>
</dbReference>
<feature type="domain" description="PPM-type phosphatase" evidence="7">
    <location>
        <begin position="4"/>
        <end position="235"/>
    </location>
</feature>
<gene>
    <name evidence="8" type="ORF">SAMN05216212_2888</name>
</gene>
<dbReference type="PROSITE" id="PS51746">
    <property type="entry name" value="PPM_2"/>
    <property type="match status" value="1"/>
</dbReference>
<dbReference type="PANTHER" id="PTHR43289:SF6">
    <property type="entry name" value="SERINE_THREONINE-PROTEIN KINASE NEKL-3"/>
    <property type="match status" value="1"/>
</dbReference>
<keyword evidence="4" id="KW-0067">ATP-binding</keyword>
<keyword evidence="3 8" id="KW-0418">Kinase</keyword>
<dbReference type="Gene3D" id="3.60.40.10">
    <property type="entry name" value="PPM-type phosphatase domain"/>
    <property type="match status" value="1"/>
</dbReference>
<dbReference type="Proteomes" id="UP000199305">
    <property type="component" value="Unassembled WGS sequence"/>
</dbReference>
<keyword evidence="9" id="KW-1185">Reference proteome</keyword>